<dbReference type="InterPro" id="IPR056884">
    <property type="entry name" value="NPHP3-like_N"/>
</dbReference>
<dbReference type="SUPFAM" id="SSF48403">
    <property type="entry name" value="Ankyrin repeat"/>
    <property type="match status" value="1"/>
</dbReference>
<evidence type="ECO:0000256" key="1">
    <source>
        <dbReference type="ARBA" id="ARBA00022737"/>
    </source>
</evidence>
<dbReference type="Pfam" id="PF12796">
    <property type="entry name" value="Ank_2"/>
    <property type="match status" value="1"/>
</dbReference>
<dbReference type="EMBL" id="ML991880">
    <property type="protein sequence ID" value="KAF2228994.1"/>
    <property type="molecule type" value="Genomic_DNA"/>
</dbReference>
<dbReference type="Gene3D" id="1.25.40.20">
    <property type="entry name" value="Ankyrin repeat-containing domain"/>
    <property type="match status" value="2"/>
</dbReference>
<protein>
    <submittedName>
        <fullName evidence="5">Ankyrin</fullName>
    </submittedName>
</protein>
<dbReference type="InterPro" id="IPR002110">
    <property type="entry name" value="Ankyrin_rpt"/>
</dbReference>
<dbReference type="PANTHER" id="PTHR10039">
    <property type="entry name" value="AMELOGENIN"/>
    <property type="match status" value="1"/>
</dbReference>
<feature type="domain" description="GPI inositol-deacylase winged helix" evidence="3">
    <location>
        <begin position="429"/>
        <end position="507"/>
    </location>
</feature>
<name>A0A6A6GT92_VIRVR</name>
<feature type="repeat" description="ANK" evidence="2">
    <location>
        <begin position="648"/>
        <end position="672"/>
    </location>
</feature>
<evidence type="ECO:0000256" key="2">
    <source>
        <dbReference type="PROSITE-ProRule" id="PRU00023"/>
    </source>
</evidence>
<feature type="domain" description="Nephrocystin 3-like N-terminal" evidence="4">
    <location>
        <begin position="195"/>
        <end position="301"/>
    </location>
</feature>
<dbReference type="OrthoDB" id="195446at2759"/>
<evidence type="ECO:0000259" key="4">
    <source>
        <dbReference type="Pfam" id="PF24883"/>
    </source>
</evidence>
<dbReference type="Gene3D" id="3.40.50.300">
    <property type="entry name" value="P-loop containing nucleotide triphosphate hydrolases"/>
    <property type="match status" value="1"/>
</dbReference>
<dbReference type="Pfam" id="PF00023">
    <property type="entry name" value="Ank"/>
    <property type="match status" value="1"/>
</dbReference>
<feature type="repeat" description="ANK" evidence="2">
    <location>
        <begin position="682"/>
        <end position="706"/>
    </location>
</feature>
<evidence type="ECO:0000313" key="6">
    <source>
        <dbReference type="Proteomes" id="UP000800092"/>
    </source>
</evidence>
<keyword evidence="2" id="KW-0040">ANK repeat</keyword>
<accession>A0A6A6GT92</accession>
<dbReference type="PROSITE" id="PS50088">
    <property type="entry name" value="ANK_REPEAT"/>
    <property type="match status" value="2"/>
</dbReference>
<dbReference type="AlphaFoldDB" id="A0A6A6GT92"/>
<proteinExistence type="predicted"/>
<keyword evidence="1" id="KW-0677">Repeat</keyword>
<reference evidence="5" key="1">
    <citation type="journal article" date="2020" name="Stud. Mycol.">
        <title>101 Dothideomycetes genomes: a test case for predicting lifestyles and emergence of pathogens.</title>
        <authorList>
            <person name="Haridas S."/>
            <person name="Albert R."/>
            <person name="Binder M."/>
            <person name="Bloem J."/>
            <person name="Labutti K."/>
            <person name="Salamov A."/>
            <person name="Andreopoulos B."/>
            <person name="Baker S."/>
            <person name="Barry K."/>
            <person name="Bills G."/>
            <person name="Bluhm B."/>
            <person name="Cannon C."/>
            <person name="Castanera R."/>
            <person name="Culley D."/>
            <person name="Daum C."/>
            <person name="Ezra D."/>
            <person name="Gonzalez J."/>
            <person name="Henrissat B."/>
            <person name="Kuo A."/>
            <person name="Liang C."/>
            <person name="Lipzen A."/>
            <person name="Lutzoni F."/>
            <person name="Magnuson J."/>
            <person name="Mondo S."/>
            <person name="Nolan M."/>
            <person name="Ohm R."/>
            <person name="Pangilinan J."/>
            <person name="Park H.-J."/>
            <person name="Ramirez L."/>
            <person name="Alfaro M."/>
            <person name="Sun H."/>
            <person name="Tritt A."/>
            <person name="Yoshinaga Y."/>
            <person name="Zwiers L.-H."/>
            <person name="Turgeon B."/>
            <person name="Goodwin S."/>
            <person name="Spatafora J."/>
            <person name="Crous P."/>
            <person name="Grigoriev I."/>
        </authorList>
    </citation>
    <scope>NUCLEOTIDE SEQUENCE</scope>
    <source>
        <strain evidence="5">Tuck. ex Michener</strain>
    </source>
</reference>
<dbReference type="Proteomes" id="UP000800092">
    <property type="component" value="Unassembled WGS sequence"/>
</dbReference>
<evidence type="ECO:0000313" key="5">
    <source>
        <dbReference type="EMBL" id="KAF2228994.1"/>
    </source>
</evidence>
<evidence type="ECO:0000259" key="3">
    <source>
        <dbReference type="Pfam" id="PF22939"/>
    </source>
</evidence>
<gene>
    <name evidence="5" type="ORF">EV356DRAFT_537606</name>
</gene>
<dbReference type="SUPFAM" id="SSF52540">
    <property type="entry name" value="P-loop containing nucleoside triphosphate hydrolases"/>
    <property type="match status" value="1"/>
</dbReference>
<sequence>MDGLSAAASIFTVLQVTIEVVEYLKDIKNAPQECQECQAEASSLRNLLNHLLFHLNQGTGNEAWYTSIRALTVENGPLDQYRLALEQLLSRVEIHDRLQKVKRRLMWKFTKEEVSSILRRMERLKSIMGIALGTDHFKLSQEIKNDTAAIPDLQDNTTAIRETQSAQQNQALLQWLSPTDFPAKQQDIISRRQDGTAQWFLDSAEFKSWVDGSDKTLFCPGIPGAGKTMMAAVGIDHLSQTTNPNDTGLAYLFCSYKASFEQNAQNLFAALLKQLVQPRSDLIRPLWDLQKKRRGGKASYDELQASTDVRILFTSRDFLSITEKFKKTLTLKMRASEEDVRRFVKGRLQRLPKCIQNDQELQNMIGNTITKAADGMFLLAQLHIESLYDKRNRSRVLSTLDKISRESGTLDEAYSKRYDEAIERIDSQSSDDQNLAKRALCWISYAQRLLTIDELSCALAIEPGDQSLNRDNVYDVEDITSVCARLVTIDVESGVIRLVHYTTQEYFERVRMTWNPEAQVDIATTCLTYLCFDTFQSGSCDSDAAWEQRLAENMFFVYSAQFWSEHMRPVQTTHLSEIALTFLCNGTLVDSAIQAASLPRHCCEDDSQSFPHLASGLHLTARNGLQTLTRLLITDEKLGLEVDVKDACNRTPLWWAADRGHEAIVRLLLETGKVDVDSRDIIGKTPLGQAAVQGHEAVVRLLVETGKVDVNSRDDIKCTPLCVAAFHGHEAVMRLLLETGEVDVNSTDELDITHTPLRQAAEYGYEAIVRLLLKTGRAKLFAERAEHAWRESPPSTAALRLLERCGVSGIYVFSIDSSSFRFIVNTGS</sequence>
<dbReference type="InterPro" id="IPR027417">
    <property type="entry name" value="P-loop_NTPase"/>
</dbReference>
<dbReference type="InterPro" id="IPR036770">
    <property type="entry name" value="Ankyrin_rpt-contain_sf"/>
</dbReference>
<dbReference type="PROSITE" id="PS50297">
    <property type="entry name" value="ANK_REP_REGION"/>
    <property type="match status" value="2"/>
</dbReference>
<dbReference type="Pfam" id="PF24883">
    <property type="entry name" value="NPHP3_N"/>
    <property type="match status" value="1"/>
</dbReference>
<dbReference type="Pfam" id="PF22939">
    <property type="entry name" value="WHD_GPIID"/>
    <property type="match status" value="1"/>
</dbReference>
<dbReference type="PANTHER" id="PTHR10039:SF15">
    <property type="entry name" value="NACHT DOMAIN-CONTAINING PROTEIN"/>
    <property type="match status" value="1"/>
</dbReference>
<organism evidence="5 6">
    <name type="scientific">Viridothelium virens</name>
    <name type="common">Speckled blister lichen</name>
    <name type="synonym">Trypethelium virens</name>
    <dbReference type="NCBI Taxonomy" id="1048519"/>
    <lineage>
        <taxon>Eukaryota</taxon>
        <taxon>Fungi</taxon>
        <taxon>Dikarya</taxon>
        <taxon>Ascomycota</taxon>
        <taxon>Pezizomycotina</taxon>
        <taxon>Dothideomycetes</taxon>
        <taxon>Dothideomycetes incertae sedis</taxon>
        <taxon>Trypetheliales</taxon>
        <taxon>Trypetheliaceae</taxon>
        <taxon>Viridothelium</taxon>
    </lineage>
</organism>
<dbReference type="SMART" id="SM00248">
    <property type="entry name" value="ANK"/>
    <property type="match status" value="4"/>
</dbReference>
<keyword evidence="6" id="KW-1185">Reference proteome</keyword>
<dbReference type="InterPro" id="IPR054471">
    <property type="entry name" value="GPIID_WHD"/>
</dbReference>